<organism evidence="7 8">
    <name type="scientific">Pseudovibrio exalbescens</name>
    <dbReference type="NCBI Taxonomy" id="197461"/>
    <lineage>
        <taxon>Bacteria</taxon>
        <taxon>Pseudomonadati</taxon>
        <taxon>Pseudomonadota</taxon>
        <taxon>Alphaproteobacteria</taxon>
        <taxon>Hyphomicrobiales</taxon>
        <taxon>Stappiaceae</taxon>
        <taxon>Pseudovibrio</taxon>
    </lineage>
</organism>
<feature type="transmembrane region" description="Helical" evidence="6">
    <location>
        <begin position="256"/>
        <end position="278"/>
    </location>
</feature>
<evidence type="ECO:0000313" key="8">
    <source>
        <dbReference type="Proteomes" id="UP000185783"/>
    </source>
</evidence>
<dbReference type="PANTHER" id="PTHR30482">
    <property type="entry name" value="HIGH-AFFINITY BRANCHED-CHAIN AMINO ACID TRANSPORT SYSTEM PERMEASE"/>
    <property type="match status" value="1"/>
</dbReference>
<dbReference type="EMBL" id="LVVZ01000009">
    <property type="protein sequence ID" value="OKL44966.1"/>
    <property type="molecule type" value="Genomic_DNA"/>
</dbReference>
<feature type="transmembrane region" description="Helical" evidence="6">
    <location>
        <begin position="38"/>
        <end position="56"/>
    </location>
</feature>
<comment type="subcellular location">
    <subcellularLocation>
        <location evidence="1">Cell membrane</location>
        <topology evidence="1">Multi-pass membrane protein</topology>
    </subcellularLocation>
</comment>
<evidence type="ECO:0000256" key="4">
    <source>
        <dbReference type="ARBA" id="ARBA00022989"/>
    </source>
</evidence>
<feature type="transmembrane region" description="Helical" evidence="6">
    <location>
        <begin position="86"/>
        <end position="103"/>
    </location>
</feature>
<feature type="transmembrane region" description="Helical" evidence="6">
    <location>
        <begin position="216"/>
        <end position="236"/>
    </location>
</feature>
<dbReference type="GO" id="GO:0015658">
    <property type="term" value="F:branched-chain amino acid transmembrane transporter activity"/>
    <property type="evidence" value="ECO:0007669"/>
    <property type="project" value="InterPro"/>
</dbReference>
<dbReference type="Proteomes" id="UP000185783">
    <property type="component" value="Unassembled WGS sequence"/>
</dbReference>
<accession>A0A1U7JJP3</accession>
<gene>
    <name evidence="7" type="ORF">A3843_05555</name>
</gene>
<keyword evidence="3 6" id="KW-0812">Transmembrane</keyword>
<keyword evidence="4 6" id="KW-1133">Transmembrane helix</keyword>
<proteinExistence type="predicted"/>
<evidence type="ECO:0000256" key="2">
    <source>
        <dbReference type="ARBA" id="ARBA00022475"/>
    </source>
</evidence>
<evidence type="ECO:0000256" key="5">
    <source>
        <dbReference type="ARBA" id="ARBA00023136"/>
    </source>
</evidence>
<protein>
    <submittedName>
        <fullName evidence="7">Branched-chain amino acid ABC transporter permease</fullName>
    </submittedName>
</protein>
<evidence type="ECO:0000256" key="1">
    <source>
        <dbReference type="ARBA" id="ARBA00004651"/>
    </source>
</evidence>
<dbReference type="InterPro" id="IPR001851">
    <property type="entry name" value="ABC_transp_permease"/>
</dbReference>
<dbReference type="CDD" id="cd06581">
    <property type="entry name" value="TM_PBP1_LivM_like"/>
    <property type="match status" value="1"/>
</dbReference>
<feature type="transmembrane region" description="Helical" evidence="6">
    <location>
        <begin position="290"/>
        <end position="308"/>
    </location>
</feature>
<feature type="transmembrane region" description="Helical" evidence="6">
    <location>
        <begin position="112"/>
        <end position="129"/>
    </location>
</feature>
<dbReference type="PANTHER" id="PTHR30482:SF10">
    <property type="entry name" value="HIGH-AFFINITY BRANCHED-CHAIN AMINO ACID TRANSPORT PROTEIN BRAE"/>
    <property type="match status" value="1"/>
</dbReference>
<sequence>MLTRIPPRVRALLILSILILIAPMLFPSSFYYRIGTLIFINSIAVIGLVILIGYAGQISLGHAGFSGIGAYACALAPTHLGLPPFLSLILGAVISGLLAWFVGRPILRLKGHYLAVATLGLGMLISMVLNNEAQFTGGPDGMMVASLGLTKGLEGLFDVNLKTSVVWYWFAGVMVLLGAWIALNLYNSPTGRVLRSVHDSEIAAKTVGADVARYKLVAFVISAVYASIAGSMLALFNRFITPDIASFLHSVELVTMTVLGGAGSVLGGIAGATLLTALPQALTVFHEYEHVMLGLIMMLVMIFMRDGLLPTLRKTLTRRAIA</sequence>
<evidence type="ECO:0000313" key="7">
    <source>
        <dbReference type="EMBL" id="OKL44966.1"/>
    </source>
</evidence>
<name>A0A1U7JJP3_9HYPH</name>
<dbReference type="InterPro" id="IPR043428">
    <property type="entry name" value="LivM-like"/>
</dbReference>
<comment type="caution">
    <text evidence="7">The sequence shown here is derived from an EMBL/GenBank/DDBJ whole genome shotgun (WGS) entry which is preliminary data.</text>
</comment>
<reference evidence="7 8" key="1">
    <citation type="submission" date="2016-03" db="EMBL/GenBank/DDBJ databases">
        <title>Genome sequence of Nesiotobacter sp. nov., a moderately halophilic alphaproteobacterium isolated from the Yellow Sea, China.</title>
        <authorList>
            <person name="Zhang G."/>
            <person name="Zhang R."/>
        </authorList>
    </citation>
    <scope>NUCLEOTIDE SEQUENCE [LARGE SCALE GENOMIC DNA]</scope>
    <source>
        <strain evidence="7 8">WB1-6</strain>
    </source>
</reference>
<dbReference type="STRING" id="197461.A3843_05555"/>
<feature type="transmembrane region" description="Helical" evidence="6">
    <location>
        <begin position="166"/>
        <end position="186"/>
    </location>
</feature>
<dbReference type="Pfam" id="PF02653">
    <property type="entry name" value="BPD_transp_2"/>
    <property type="match status" value="1"/>
</dbReference>
<dbReference type="AlphaFoldDB" id="A0A1U7JJP3"/>
<keyword evidence="5 6" id="KW-0472">Membrane</keyword>
<keyword evidence="8" id="KW-1185">Reference proteome</keyword>
<dbReference type="GO" id="GO:0005886">
    <property type="term" value="C:plasma membrane"/>
    <property type="evidence" value="ECO:0007669"/>
    <property type="project" value="UniProtKB-SubCell"/>
</dbReference>
<keyword evidence="2" id="KW-1003">Cell membrane</keyword>
<dbReference type="RefSeq" id="WP_028482215.1">
    <property type="nucleotide sequence ID" value="NZ_LVVZ01000009.1"/>
</dbReference>
<evidence type="ECO:0000256" key="3">
    <source>
        <dbReference type="ARBA" id="ARBA00022692"/>
    </source>
</evidence>
<feature type="transmembrane region" description="Helical" evidence="6">
    <location>
        <begin position="12"/>
        <end position="32"/>
    </location>
</feature>
<evidence type="ECO:0000256" key="6">
    <source>
        <dbReference type="SAM" id="Phobius"/>
    </source>
</evidence>